<evidence type="ECO:0000313" key="2">
    <source>
        <dbReference type="Proteomes" id="UP001165122"/>
    </source>
</evidence>
<name>A0A9W7CIT3_9STRA</name>
<proteinExistence type="predicted"/>
<comment type="caution">
    <text evidence="1">The sequence shown here is derived from an EMBL/GenBank/DDBJ whole genome shotgun (WGS) entry which is preliminary data.</text>
</comment>
<evidence type="ECO:0000313" key="1">
    <source>
        <dbReference type="EMBL" id="GMI06465.1"/>
    </source>
</evidence>
<reference evidence="2" key="1">
    <citation type="journal article" date="2023" name="Commun. Biol.">
        <title>Genome analysis of Parmales, the sister group of diatoms, reveals the evolutionary specialization of diatoms from phago-mixotrophs to photoautotrophs.</title>
        <authorList>
            <person name="Ban H."/>
            <person name="Sato S."/>
            <person name="Yoshikawa S."/>
            <person name="Yamada K."/>
            <person name="Nakamura Y."/>
            <person name="Ichinomiya M."/>
            <person name="Sato N."/>
            <person name="Blanc-Mathieu R."/>
            <person name="Endo H."/>
            <person name="Kuwata A."/>
            <person name="Ogata H."/>
        </authorList>
    </citation>
    <scope>NUCLEOTIDE SEQUENCE [LARGE SCALE GENOMIC DNA]</scope>
    <source>
        <strain evidence="2">NIES 3700</strain>
    </source>
</reference>
<gene>
    <name evidence="1" type="ORF">TrLO_g11801</name>
</gene>
<keyword evidence="2" id="KW-1185">Reference proteome</keyword>
<dbReference type="EMBL" id="BRXW01000100">
    <property type="protein sequence ID" value="GMI06465.1"/>
    <property type="molecule type" value="Genomic_DNA"/>
</dbReference>
<organism evidence="1 2">
    <name type="scientific">Triparma laevis f. longispina</name>
    <dbReference type="NCBI Taxonomy" id="1714387"/>
    <lineage>
        <taxon>Eukaryota</taxon>
        <taxon>Sar</taxon>
        <taxon>Stramenopiles</taxon>
        <taxon>Ochrophyta</taxon>
        <taxon>Bolidophyceae</taxon>
        <taxon>Parmales</taxon>
        <taxon>Triparmaceae</taxon>
        <taxon>Triparma</taxon>
    </lineage>
</organism>
<dbReference type="Proteomes" id="UP001165122">
    <property type="component" value="Unassembled WGS sequence"/>
</dbReference>
<sequence>MGFKVKRNCEESHDERRESVAIHVIRVQSDPRFTNAGVDDDIEFSGELKQMNFKLLVYQHGDHMKAVMLALWAFVEVDGEVEKKKMER</sequence>
<accession>A0A9W7CIT3</accession>
<dbReference type="AlphaFoldDB" id="A0A9W7CIT3"/>
<protein>
    <submittedName>
        <fullName evidence="1">Uncharacterized protein</fullName>
    </submittedName>
</protein>